<dbReference type="Gene3D" id="3.90.660.20">
    <property type="entry name" value="Protoporphyrinogen oxidase, mitochondrial, domain 2"/>
    <property type="match status" value="1"/>
</dbReference>
<evidence type="ECO:0000256" key="4">
    <source>
        <dbReference type="ARBA" id="ARBA00008310"/>
    </source>
</evidence>
<feature type="domain" description="Amine oxidase" evidence="12">
    <location>
        <begin position="13"/>
        <end position="466"/>
    </location>
</feature>
<evidence type="ECO:0000256" key="9">
    <source>
        <dbReference type="ARBA" id="ARBA00023002"/>
    </source>
</evidence>
<evidence type="ECO:0000313" key="14">
    <source>
        <dbReference type="Proteomes" id="UP001057753"/>
    </source>
</evidence>
<evidence type="ECO:0000259" key="12">
    <source>
        <dbReference type="Pfam" id="PF01593"/>
    </source>
</evidence>
<comment type="subcellular location">
    <subcellularLocation>
        <location evidence="11">Cytoplasm</location>
    </subcellularLocation>
</comment>
<keyword evidence="9 11" id="KW-0560">Oxidoreductase</keyword>
<organism evidence="13 14">
    <name type="scientific">Salipaludibacillus agaradhaerens</name>
    <name type="common">Bacillus agaradhaerens</name>
    <dbReference type="NCBI Taxonomy" id="76935"/>
    <lineage>
        <taxon>Bacteria</taxon>
        <taxon>Bacillati</taxon>
        <taxon>Bacillota</taxon>
        <taxon>Bacilli</taxon>
        <taxon>Bacillales</taxon>
        <taxon>Bacillaceae</taxon>
    </lineage>
</organism>
<dbReference type="InterPro" id="IPR050464">
    <property type="entry name" value="Zeta_carotene_desat/Oxidored"/>
</dbReference>
<dbReference type="PANTHER" id="PTHR42923:SF3">
    <property type="entry name" value="PROTOPORPHYRINOGEN OXIDASE"/>
    <property type="match status" value="1"/>
</dbReference>
<evidence type="ECO:0000256" key="8">
    <source>
        <dbReference type="ARBA" id="ARBA00022827"/>
    </source>
</evidence>
<name>A0A9Q4B2Y8_SALAG</name>
<keyword evidence="11" id="KW-0963">Cytoplasm</keyword>
<comment type="catalytic activity">
    <reaction evidence="1">
        <text>coproporphyrinogen III + 3 O2 = coproporphyrin III + 3 H2O2</text>
        <dbReference type="Rhea" id="RHEA:43436"/>
        <dbReference type="ChEBI" id="CHEBI:15379"/>
        <dbReference type="ChEBI" id="CHEBI:16240"/>
        <dbReference type="ChEBI" id="CHEBI:57309"/>
        <dbReference type="ChEBI" id="CHEBI:131725"/>
        <dbReference type="EC" id="1.3.3.15"/>
    </reaction>
    <physiologicalReaction direction="left-to-right" evidence="1">
        <dbReference type="Rhea" id="RHEA:43437"/>
    </physiologicalReaction>
</comment>
<dbReference type="InterPro" id="IPR036188">
    <property type="entry name" value="FAD/NAD-bd_sf"/>
</dbReference>
<evidence type="ECO:0000256" key="6">
    <source>
        <dbReference type="ARBA" id="ARBA00019046"/>
    </source>
</evidence>
<comment type="pathway">
    <text evidence="3 11">Porphyrin-containing compound metabolism; protoheme biosynthesis.</text>
</comment>
<keyword evidence="10 11" id="KW-0350">Heme biosynthesis</keyword>
<evidence type="ECO:0000256" key="7">
    <source>
        <dbReference type="ARBA" id="ARBA00022630"/>
    </source>
</evidence>
<dbReference type="NCBIfam" id="NF008845">
    <property type="entry name" value="PRK11883.1-5"/>
    <property type="match status" value="1"/>
</dbReference>
<evidence type="ECO:0000256" key="1">
    <source>
        <dbReference type="ARBA" id="ARBA00001755"/>
    </source>
</evidence>
<dbReference type="EC" id="1.3.3.15" evidence="5 11"/>
<dbReference type="Pfam" id="PF01593">
    <property type="entry name" value="Amino_oxidase"/>
    <property type="match status" value="1"/>
</dbReference>
<dbReference type="SUPFAM" id="SSF54373">
    <property type="entry name" value="FAD-linked reductases, C-terminal domain"/>
    <property type="match status" value="1"/>
</dbReference>
<evidence type="ECO:0000256" key="11">
    <source>
        <dbReference type="RuleBase" id="RU364052"/>
    </source>
</evidence>
<keyword evidence="14" id="KW-1185">Reference proteome</keyword>
<dbReference type="Gene3D" id="3.50.50.60">
    <property type="entry name" value="FAD/NAD(P)-binding domain"/>
    <property type="match status" value="1"/>
</dbReference>
<evidence type="ECO:0000313" key="13">
    <source>
        <dbReference type="EMBL" id="MCR6097000.1"/>
    </source>
</evidence>
<reference evidence="13" key="1">
    <citation type="submission" date="2020-06" db="EMBL/GenBank/DDBJ databases">
        <title>Insight into the genomes of haloalkaliphilic bacilli from Kenyan soda lakes.</title>
        <authorList>
            <person name="Mwirichia R."/>
            <person name="Villamizar G.C."/>
            <person name="Poehlein A."/>
            <person name="Mugweru J."/>
            <person name="Kipnyargis A."/>
            <person name="Kiplimo D."/>
            <person name="Orwa P."/>
            <person name="Daniel R."/>
        </authorList>
    </citation>
    <scope>NUCLEOTIDE SEQUENCE</scope>
    <source>
        <strain evidence="13">B1096_S55</strain>
    </source>
</reference>
<comment type="caution">
    <text evidence="13">The sequence shown here is derived from an EMBL/GenBank/DDBJ whole genome shotgun (WGS) entry which is preliminary data.</text>
</comment>
<dbReference type="SUPFAM" id="SSF51905">
    <property type="entry name" value="FAD/NAD(P)-binding domain"/>
    <property type="match status" value="1"/>
</dbReference>
<protein>
    <recommendedName>
        <fullName evidence="6 11">Coproporphyrinogen III oxidase</fullName>
        <ecNumber evidence="5 11">1.3.3.15</ecNumber>
    </recommendedName>
</protein>
<dbReference type="EMBL" id="JABXYM010000001">
    <property type="protein sequence ID" value="MCR6097000.1"/>
    <property type="molecule type" value="Genomic_DNA"/>
</dbReference>
<comment type="cofactor">
    <cofactor evidence="2 11">
        <name>FAD</name>
        <dbReference type="ChEBI" id="CHEBI:57692"/>
    </cofactor>
</comment>
<dbReference type="Gene3D" id="1.10.3110.10">
    <property type="entry name" value="protoporphyrinogen ix oxidase, domain 3"/>
    <property type="match status" value="1"/>
</dbReference>
<keyword evidence="7 11" id="KW-0285">Flavoprotein</keyword>
<dbReference type="GO" id="GO:0006783">
    <property type="term" value="P:heme biosynthetic process"/>
    <property type="evidence" value="ECO:0007669"/>
    <property type="project" value="UniProtKB-UniRule"/>
</dbReference>
<dbReference type="GO" id="GO:0004729">
    <property type="term" value="F:oxygen-dependent protoporphyrinogen oxidase activity"/>
    <property type="evidence" value="ECO:0007669"/>
    <property type="project" value="UniProtKB-UniRule"/>
</dbReference>
<dbReference type="RefSeq" id="WP_257821463.1">
    <property type="nucleotide sequence ID" value="NZ_JABXYM010000001.1"/>
</dbReference>
<evidence type="ECO:0000256" key="5">
    <source>
        <dbReference type="ARBA" id="ARBA00012402"/>
    </source>
</evidence>
<dbReference type="GO" id="GO:0005737">
    <property type="term" value="C:cytoplasm"/>
    <property type="evidence" value="ECO:0007669"/>
    <property type="project" value="UniProtKB-SubCell"/>
</dbReference>
<comment type="function">
    <text evidence="11">Involved in coproporphyrin-dependent heme b biosynthesis. Catalyzes the oxidation of coproporphyrinogen III to coproporphyrin III.</text>
</comment>
<dbReference type="InterPro" id="IPR002937">
    <property type="entry name" value="Amino_oxidase"/>
</dbReference>
<dbReference type="PANTHER" id="PTHR42923">
    <property type="entry name" value="PROTOPORPHYRINOGEN OXIDASE"/>
    <property type="match status" value="1"/>
</dbReference>
<evidence type="ECO:0000256" key="2">
    <source>
        <dbReference type="ARBA" id="ARBA00001974"/>
    </source>
</evidence>
<evidence type="ECO:0000256" key="3">
    <source>
        <dbReference type="ARBA" id="ARBA00004744"/>
    </source>
</evidence>
<evidence type="ECO:0000256" key="10">
    <source>
        <dbReference type="ARBA" id="ARBA00023133"/>
    </source>
</evidence>
<dbReference type="InterPro" id="IPR004572">
    <property type="entry name" value="Protoporphyrinogen_oxidase"/>
</dbReference>
<keyword evidence="8 11" id="KW-0274">FAD</keyword>
<accession>A0A9Q4B2Y8</accession>
<dbReference type="NCBIfam" id="TIGR00562">
    <property type="entry name" value="proto_IX_ox"/>
    <property type="match status" value="1"/>
</dbReference>
<gene>
    <name evidence="13" type="primary">hemY</name>
    <name evidence="13" type="ORF">HXA33_10565</name>
</gene>
<sequence length="469" mass="52550">MTKPRIAVVGGGITGLATAFYLQKELKAKAIDAELILYEASERLGGRIQTDYEEGFVIEQGPDSFLARKKSMSQLAEEVGLADDLVSNRSGSFILNKDKLYPMPEGAVMGIPTQWMPFVKTGLFSLKGKSRAAFDLVLPRTMSDDEDQSLGYFFRRRLGNEVVDHLIEPLLSGIYAGDIDRLSLKATFPHFQQMEAKYRSLIMGMKSSMAKKQTSESSAKQSKNKGMFLTFKRGLQSFVDAIETHLEMCKVEKNKPLKEIEKEGEQYRLSFQDGTSDVVDHLVLTTPHQHTYELFKQHSFMDPLGAIPATSVATVALAYPKDAVKKDIEGTGFVVSKKSNYTITACTWTHKKWVHSAPEDYALLRAYVGRAGDDSIVNKSDEEILQKVREDLDHIMDIEGEPTFYKIKRWQESMPQYQVGHVDMMTYVFSKFKEHYPKIILTGASYNGIGLPDCISQGKSAAEDIIAGL</sequence>
<proteinExistence type="inferred from homology"/>
<comment type="similarity">
    <text evidence="4 11">Belongs to the protoporphyrinogen/coproporphyrinogen oxidase family. Coproporphyrinogen III oxidase subfamily.</text>
</comment>
<dbReference type="AlphaFoldDB" id="A0A9Q4B2Y8"/>
<dbReference type="Proteomes" id="UP001057753">
    <property type="component" value="Unassembled WGS sequence"/>
</dbReference>